<evidence type="ECO:0000313" key="2">
    <source>
        <dbReference type="EMBL" id="KAL1862793.1"/>
    </source>
</evidence>
<feature type="region of interest" description="Disordered" evidence="1">
    <location>
        <begin position="113"/>
        <end position="194"/>
    </location>
</feature>
<proteinExistence type="predicted"/>
<feature type="compositionally biased region" description="Polar residues" evidence="1">
    <location>
        <begin position="1"/>
        <end position="11"/>
    </location>
</feature>
<evidence type="ECO:0000256" key="1">
    <source>
        <dbReference type="SAM" id="MobiDB-lite"/>
    </source>
</evidence>
<keyword evidence="3" id="KW-1185">Reference proteome</keyword>
<feature type="compositionally biased region" description="Polar residues" evidence="1">
    <location>
        <begin position="114"/>
        <end position="126"/>
    </location>
</feature>
<organism evidence="2 3">
    <name type="scientific">Phialemonium thermophilum</name>
    <dbReference type="NCBI Taxonomy" id="223376"/>
    <lineage>
        <taxon>Eukaryota</taxon>
        <taxon>Fungi</taxon>
        <taxon>Dikarya</taxon>
        <taxon>Ascomycota</taxon>
        <taxon>Pezizomycotina</taxon>
        <taxon>Sordariomycetes</taxon>
        <taxon>Sordariomycetidae</taxon>
        <taxon>Cephalothecales</taxon>
        <taxon>Cephalothecaceae</taxon>
        <taxon>Phialemonium</taxon>
    </lineage>
</organism>
<feature type="compositionally biased region" description="Low complexity" evidence="1">
    <location>
        <begin position="55"/>
        <end position="79"/>
    </location>
</feature>
<evidence type="ECO:0000313" key="3">
    <source>
        <dbReference type="Proteomes" id="UP001586593"/>
    </source>
</evidence>
<dbReference type="Proteomes" id="UP001586593">
    <property type="component" value="Unassembled WGS sequence"/>
</dbReference>
<feature type="compositionally biased region" description="Basic and acidic residues" evidence="1">
    <location>
        <begin position="178"/>
        <end position="194"/>
    </location>
</feature>
<reference evidence="2 3" key="1">
    <citation type="journal article" date="2024" name="Commun. Biol.">
        <title>Comparative genomic analysis of thermophilic fungi reveals convergent evolutionary adaptations and gene losses.</title>
        <authorList>
            <person name="Steindorff A.S."/>
            <person name="Aguilar-Pontes M.V."/>
            <person name="Robinson A.J."/>
            <person name="Andreopoulos B."/>
            <person name="LaButti K."/>
            <person name="Kuo A."/>
            <person name="Mondo S."/>
            <person name="Riley R."/>
            <person name="Otillar R."/>
            <person name="Haridas S."/>
            <person name="Lipzen A."/>
            <person name="Grimwood J."/>
            <person name="Schmutz J."/>
            <person name="Clum A."/>
            <person name="Reid I.D."/>
            <person name="Moisan M.C."/>
            <person name="Butler G."/>
            <person name="Nguyen T.T.M."/>
            <person name="Dewar K."/>
            <person name="Conant G."/>
            <person name="Drula E."/>
            <person name="Henrissat B."/>
            <person name="Hansel C."/>
            <person name="Singer S."/>
            <person name="Hutchinson M.I."/>
            <person name="de Vries R.P."/>
            <person name="Natvig D.O."/>
            <person name="Powell A.J."/>
            <person name="Tsang A."/>
            <person name="Grigoriev I.V."/>
        </authorList>
    </citation>
    <scope>NUCLEOTIDE SEQUENCE [LARGE SCALE GENOMIC DNA]</scope>
    <source>
        <strain evidence="2 3">ATCC 24622</strain>
    </source>
</reference>
<feature type="compositionally biased region" description="Polar residues" evidence="1">
    <location>
        <begin position="28"/>
        <end position="54"/>
    </location>
</feature>
<protein>
    <submittedName>
        <fullName evidence="2">Uncharacterized protein</fullName>
    </submittedName>
</protein>
<accession>A0ABR3WJ10</accession>
<dbReference type="EMBL" id="JAZHXJ010000379">
    <property type="protein sequence ID" value="KAL1862793.1"/>
    <property type="molecule type" value="Genomic_DNA"/>
</dbReference>
<comment type="caution">
    <text evidence="2">The sequence shown here is derived from an EMBL/GenBank/DDBJ whole genome shotgun (WGS) entry which is preliminary data.</text>
</comment>
<sequence length="369" mass="39561">MNRTVLRSASALSRGRVEIGTPPAHRAFSTTQDRPAESNNGNGTQQPRSTSRQRSAVAASKLSDLAASGSSKLSSSGGAIDARSLGASLPGNRGSIGPSVVNLRSLNGRLPTFKRQTLTQTGQAGTFNGGRGGRSGLRRSGGPQGPAGQLVRGRGGDVRGRGGARGGRRGGRRQRKSREHEDTRDEDGWTEEQKSYFDRVEQGVVTPYAPALESESLLGHGPALATDGSMAQVESAMRAMRILAGGRPFNLDSYYSDPKDNVRRYLHEKMPVFFDNVHEKTWLEESTNVRIRGPREETKAAIVRTTVLGRYEGPKFAPLGDTLGILANFHIREPTYTVAAAEKFAAKVLSLLPTTQKGAQNAGNKVQKA</sequence>
<gene>
    <name evidence="2" type="ORF">VTK73DRAFT_6610</name>
</gene>
<name>A0ABR3WJ10_9PEZI</name>
<feature type="region of interest" description="Disordered" evidence="1">
    <location>
        <begin position="1"/>
        <end position="79"/>
    </location>
</feature>
<feature type="compositionally biased region" description="Basic residues" evidence="1">
    <location>
        <begin position="166"/>
        <end position="177"/>
    </location>
</feature>